<protein>
    <submittedName>
        <fullName evidence="2">Uncharacterized protein</fullName>
    </submittedName>
</protein>
<dbReference type="VEuPathDB" id="ToxoDB:TGVAND_438530"/>
<feature type="region of interest" description="Disordered" evidence="1">
    <location>
        <begin position="1"/>
        <end position="104"/>
    </location>
</feature>
<sequence>MRSRALDASPGGEPAAPGVPFQRSLDKPRERGENEDAAQSRTTDEASHIQVVSSLERTGRSYLRYAQSRPEEGERETERDKCMDPRKSLSRGRTDAPRKSHPLFSPTHRVSSFSSCLVLLLLLSCSPSPLLHLLSAFFSPVFTPSLFSG</sequence>
<evidence type="ECO:0000256" key="1">
    <source>
        <dbReference type="SAM" id="MobiDB-lite"/>
    </source>
</evidence>
<gene>
    <name evidence="2" type="ORF">TGVAND_438530</name>
</gene>
<reference evidence="2 3" key="2">
    <citation type="journal article" date="2015" name="Eukaryot. Cell">
        <title>Genetic mapping reveals that sinefungin resistance in Toxoplasma gondii is controlled by a putative amino acid transporter locus that can be used as a negative selectable marker.</title>
        <authorList>
            <person name="Behnke M.S."/>
            <person name="Khan A."/>
            <person name="Sibley L.D."/>
        </authorList>
    </citation>
    <scope>NUCLEOTIDE SEQUENCE [LARGE SCALE GENOMIC DNA]</scope>
    <source>
        <strain evidence="2 3">VAND</strain>
    </source>
</reference>
<accession>A0A086PH19</accession>
<comment type="caution">
    <text evidence="2">The sequence shown here is derived from an EMBL/GenBank/DDBJ whole genome shotgun (WGS) entry which is preliminary data.</text>
</comment>
<evidence type="ECO:0000313" key="3">
    <source>
        <dbReference type="Proteomes" id="UP000028840"/>
    </source>
</evidence>
<proteinExistence type="predicted"/>
<dbReference type="EMBL" id="AEYJ02001808">
    <property type="protein sequence ID" value="KFG99650.1"/>
    <property type="molecule type" value="Genomic_DNA"/>
</dbReference>
<reference evidence="2 3" key="1">
    <citation type="submission" date="2014-08" db="EMBL/GenBank/DDBJ databases">
        <authorList>
            <person name="Sibley D."/>
            <person name="Venepally P."/>
            <person name="Karamycheva S."/>
            <person name="Hadjithomas M."/>
            <person name="Khan A."/>
            <person name="Brunk B."/>
            <person name="Roos D."/>
            <person name="Caler E."/>
            <person name="Lorenzi H."/>
        </authorList>
    </citation>
    <scope>NUCLEOTIDE SEQUENCE [LARGE SCALE GENOMIC DNA]</scope>
    <source>
        <strain evidence="2 3">VAND</strain>
    </source>
</reference>
<dbReference type="Proteomes" id="UP000028840">
    <property type="component" value="Unassembled WGS sequence"/>
</dbReference>
<feature type="compositionally biased region" description="Basic and acidic residues" evidence="1">
    <location>
        <begin position="24"/>
        <end position="34"/>
    </location>
</feature>
<dbReference type="AlphaFoldDB" id="A0A086PH19"/>
<name>A0A086PH19_TOXGO</name>
<feature type="compositionally biased region" description="Basic and acidic residues" evidence="1">
    <location>
        <begin position="69"/>
        <end position="98"/>
    </location>
</feature>
<evidence type="ECO:0000313" key="2">
    <source>
        <dbReference type="EMBL" id="KFG99650.1"/>
    </source>
</evidence>
<organism evidence="2 3">
    <name type="scientific">Toxoplasma gondii VAND</name>
    <dbReference type="NCBI Taxonomy" id="933077"/>
    <lineage>
        <taxon>Eukaryota</taxon>
        <taxon>Sar</taxon>
        <taxon>Alveolata</taxon>
        <taxon>Apicomplexa</taxon>
        <taxon>Conoidasida</taxon>
        <taxon>Coccidia</taxon>
        <taxon>Eucoccidiorida</taxon>
        <taxon>Eimeriorina</taxon>
        <taxon>Sarcocystidae</taxon>
        <taxon>Toxoplasma</taxon>
    </lineage>
</organism>